<proteinExistence type="predicted"/>
<reference evidence="1 2" key="1">
    <citation type="submission" date="2024-01" db="EMBL/GenBank/DDBJ databases">
        <title>The genomes of 5 underutilized Papilionoideae crops provide insights into root nodulation and disease resistance.</title>
        <authorList>
            <person name="Yuan L."/>
        </authorList>
    </citation>
    <scope>NUCLEOTIDE SEQUENCE [LARGE SCALE GENOMIC DNA]</scope>
    <source>
        <strain evidence="1">LY-2023</strain>
        <tissue evidence="1">Leaf</tissue>
    </source>
</reference>
<gene>
    <name evidence="1" type="ORF">RJT34_22960</name>
</gene>
<accession>A0AAN9FKT1</accession>
<keyword evidence="2" id="KW-1185">Reference proteome</keyword>
<organism evidence="1 2">
    <name type="scientific">Clitoria ternatea</name>
    <name type="common">Butterfly pea</name>
    <dbReference type="NCBI Taxonomy" id="43366"/>
    <lineage>
        <taxon>Eukaryota</taxon>
        <taxon>Viridiplantae</taxon>
        <taxon>Streptophyta</taxon>
        <taxon>Embryophyta</taxon>
        <taxon>Tracheophyta</taxon>
        <taxon>Spermatophyta</taxon>
        <taxon>Magnoliopsida</taxon>
        <taxon>eudicotyledons</taxon>
        <taxon>Gunneridae</taxon>
        <taxon>Pentapetalae</taxon>
        <taxon>rosids</taxon>
        <taxon>fabids</taxon>
        <taxon>Fabales</taxon>
        <taxon>Fabaceae</taxon>
        <taxon>Papilionoideae</taxon>
        <taxon>50 kb inversion clade</taxon>
        <taxon>NPAAA clade</taxon>
        <taxon>indigoferoid/millettioid clade</taxon>
        <taxon>Phaseoleae</taxon>
        <taxon>Clitoria</taxon>
    </lineage>
</organism>
<dbReference type="AlphaFoldDB" id="A0AAN9FKT1"/>
<evidence type="ECO:0000313" key="2">
    <source>
        <dbReference type="Proteomes" id="UP001359559"/>
    </source>
</evidence>
<protein>
    <submittedName>
        <fullName evidence="1">Uncharacterized protein</fullName>
    </submittedName>
</protein>
<evidence type="ECO:0000313" key="1">
    <source>
        <dbReference type="EMBL" id="KAK7277940.1"/>
    </source>
</evidence>
<sequence>MACLVSLTFTVPPRASPMLSPNNKGLYRLDLALDRVPLGATIRTARKILGSCSSNKNILSVKGCCLCCLMSSRRFLHETYSYNLDVDYSTEIIISGFWVGPDEDDGWGFVEAVIEQIH</sequence>
<name>A0AAN9FKT1_CLITE</name>
<dbReference type="Proteomes" id="UP001359559">
    <property type="component" value="Unassembled WGS sequence"/>
</dbReference>
<dbReference type="EMBL" id="JAYKXN010000006">
    <property type="protein sequence ID" value="KAK7277940.1"/>
    <property type="molecule type" value="Genomic_DNA"/>
</dbReference>
<comment type="caution">
    <text evidence="1">The sequence shown here is derived from an EMBL/GenBank/DDBJ whole genome shotgun (WGS) entry which is preliminary data.</text>
</comment>